<reference evidence="1 2" key="1">
    <citation type="journal article" date="2014" name="BMC Genomics">
        <title>Genome sequencing of four Aureobasidium pullulans varieties: biotechnological potential, stress tolerance, and description of new species.</title>
        <authorList>
            <person name="Gostin Ar C."/>
            <person name="Ohm R.A."/>
            <person name="Kogej T."/>
            <person name="Sonjak S."/>
            <person name="Turk M."/>
            <person name="Zajc J."/>
            <person name="Zalar P."/>
            <person name="Grube M."/>
            <person name="Sun H."/>
            <person name="Han J."/>
            <person name="Sharma A."/>
            <person name="Chiniquy J."/>
            <person name="Ngan C.Y."/>
            <person name="Lipzen A."/>
            <person name="Barry K."/>
            <person name="Grigoriev I.V."/>
            <person name="Gunde-Cimerman N."/>
        </authorList>
    </citation>
    <scope>NUCLEOTIDE SEQUENCE [LARGE SCALE GENOMIC DNA]</scope>
    <source>
        <strain evidence="1 2">EXF-2481</strain>
    </source>
</reference>
<sequence>MPVTMQNIPNEILKQILVQVREQGGYSTLKNALRVSRLWNDAGTPVLYEHVVLHNENISSFLDSTFNTHVDIWSMTAKFHEMWCLTHGSCVRDASSTFEEAKAMFAEPLPPVGEQRTGLGKKRFRNRERTWEQVQSLTLNVRPEGYGSTRDEKTCRQRGKLTPLDVQLMRLASMLPRQYPRLDTFSIFTQDPFFEDKSKLEREGAGFLDARVFVELVKSLPKSCINLELDTNGREIQFSAMSPRICTMIRDMIPRLQHLSLRVSNICESMIESISKTREKSYVQAPHLRSLLVSFERRNDPHWFDLMYARNICRTTHSAMSHDVQMSTGSSIGGNDEKSTIRFVGALQDARHKGAFPQAKSIQVVTPEKVHRRGWAWSKRENDKMMIIRDCVQDKTHALQFLPSNSMYSHDKDRALIDRHGVFAMGDNEELKLFAEEGAWASTASYHARLPVDTPEVRFEKCPLKTLSTEKEMEYFVESLARERHTKLKCLHEDLTEEERHPGRVFDFEGATFPFRDFMPENL</sequence>
<keyword evidence="2" id="KW-1185">Reference proteome</keyword>
<dbReference type="EMBL" id="KL584774">
    <property type="protein sequence ID" value="KEQ91878.1"/>
    <property type="molecule type" value="Genomic_DNA"/>
</dbReference>
<dbReference type="RefSeq" id="XP_013340438.1">
    <property type="nucleotide sequence ID" value="XM_013484984.1"/>
</dbReference>
<dbReference type="HOGENOM" id="CLU_039520_0_0_1"/>
<proteinExistence type="predicted"/>
<accession>A0A074Y246</accession>
<dbReference type="STRING" id="1043005.A0A074Y246"/>
<dbReference type="GeneID" id="25367745"/>
<dbReference type="OrthoDB" id="4192220at2759"/>
<organism evidence="1 2">
    <name type="scientific">Aureobasidium subglaciale (strain EXF-2481)</name>
    <name type="common">Aureobasidium pullulans var. subglaciale</name>
    <dbReference type="NCBI Taxonomy" id="1043005"/>
    <lineage>
        <taxon>Eukaryota</taxon>
        <taxon>Fungi</taxon>
        <taxon>Dikarya</taxon>
        <taxon>Ascomycota</taxon>
        <taxon>Pezizomycotina</taxon>
        <taxon>Dothideomycetes</taxon>
        <taxon>Dothideomycetidae</taxon>
        <taxon>Dothideales</taxon>
        <taxon>Saccotheciaceae</taxon>
        <taxon>Aureobasidium</taxon>
    </lineage>
</organism>
<dbReference type="Proteomes" id="UP000030641">
    <property type="component" value="Unassembled WGS sequence"/>
</dbReference>
<gene>
    <name evidence="1" type="ORF">AUEXF2481DRAFT_447177</name>
</gene>
<evidence type="ECO:0000313" key="1">
    <source>
        <dbReference type="EMBL" id="KEQ91878.1"/>
    </source>
</evidence>
<dbReference type="AlphaFoldDB" id="A0A074Y246"/>
<dbReference type="InParanoid" id="A0A074Y246"/>
<evidence type="ECO:0000313" key="2">
    <source>
        <dbReference type="Proteomes" id="UP000030641"/>
    </source>
</evidence>
<protein>
    <submittedName>
        <fullName evidence="1">Uncharacterized protein</fullName>
    </submittedName>
</protein>
<name>A0A074Y246_AURSE</name>